<dbReference type="InterPro" id="IPR000182">
    <property type="entry name" value="GNAT_dom"/>
</dbReference>
<dbReference type="SUPFAM" id="SSF55729">
    <property type="entry name" value="Acyl-CoA N-acyltransferases (Nat)"/>
    <property type="match status" value="1"/>
</dbReference>
<dbReference type="GO" id="GO:0005737">
    <property type="term" value="C:cytoplasm"/>
    <property type="evidence" value="ECO:0007669"/>
    <property type="project" value="TreeGrafter"/>
</dbReference>
<proteinExistence type="predicted"/>
<organism evidence="2">
    <name type="scientific">Kitasatospora sp. CMC57</name>
    <dbReference type="NCBI Taxonomy" id="3231513"/>
    <lineage>
        <taxon>Bacteria</taxon>
        <taxon>Bacillati</taxon>
        <taxon>Actinomycetota</taxon>
        <taxon>Actinomycetes</taxon>
        <taxon>Kitasatosporales</taxon>
        <taxon>Streptomycetaceae</taxon>
        <taxon>Kitasatospora</taxon>
    </lineage>
</organism>
<dbReference type="CDD" id="cd04301">
    <property type="entry name" value="NAT_SF"/>
    <property type="match status" value="1"/>
</dbReference>
<dbReference type="InterPro" id="IPR016181">
    <property type="entry name" value="Acyl_CoA_acyltransferase"/>
</dbReference>
<reference evidence="2" key="1">
    <citation type="submission" date="2024-07" db="EMBL/GenBank/DDBJ databases">
        <title>Complete genome sequences of cellulolytic bacteria, Kitasatospora sp. CMC57 and Streptomyces sp. CMC78, isolated from Japanese agricultural soil.</title>
        <authorList>
            <person name="Hashimoto T."/>
            <person name="Ito M."/>
            <person name="Iwamoto M."/>
            <person name="Fukahori D."/>
            <person name="Shoda T."/>
            <person name="Sakoda M."/>
            <person name="Morohoshi T."/>
            <person name="Mitsuboshi M."/>
            <person name="Nishizawa T."/>
        </authorList>
    </citation>
    <scope>NUCLEOTIDE SEQUENCE</scope>
    <source>
        <strain evidence="2">CMC57</strain>
    </source>
</reference>
<gene>
    <name evidence="2" type="ORF">KCMC57_11090</name>
</gene>
<dbReference type="PANTHER" id="PTHR43441:SF2">
    <property type="entry name" value="FAMILY ACETYLTRANSFERASE, PUTATIVE (AFU_ORTHOLOGUE AFUA_7G00850)-RELATED"/>
    <property type="match status" value="1"/>
</dbReference>
<feature type="domain" description="N-acetyltransferase" evidence="1">
    <location>
        <begin position="7"/>
        <end position="170"/>
    </location>
</feature>
<dbReference type="Gene3D" id="3.40.630.30">
    <property type="match status" value="1"/>
</dbReference>
<sequence>MLHGERIGLRARLESDVPVLHEKLYEDVLTRSRADSRPWRPTPVGSSPYAVGEPADDHAAFTVVESATGEVAGEAIVWGIDSHNRLAHLGLAVLPAFRGRGYGAESVRLMCRYVFTVRGLQRAQVETLADNEPMIRAAESAGFVREGLLRRAAWVHGEFLDEAVLGLLAEDWAKTEA</sequence>
<dbReference type="GO" id="GO:0008999">
    <property type="term" value="F:protein-N-terminal-alanine acetyltransferase activity"/>
    <property type="evidence" value="ECO:0007669"/>
    <property type="project" value="TreeGrafter"/>
</dbReference>
<accession>A0AB33JTI0</accession>
<dbReference type="PANTHER" id="PTHR43441">
    <property type="entry name" value="RIBOSOMAL-PROTEIN-SERINE ACETYLTRANSFERASE"/>
    <property type="match status" value="1"/>
</dbReference>
<dbReference type="InterPro" id="IPR051908">
    <property type="entry name" value="Ribosomal_N-acetyltransferase"/>
</dbReference>
<evidence type="ECO:0000259" key="1">
    <source>
        <dbReference type="PROSITE" id="PS51186"/>
    </source>
</evidence>
<dbReference type="AlphaFoldDB" id="A0AB33JTI0"/>
<dbReference type="PROSITE" id="PS51186">
    <property type="entry name" value="GNAT"/>
    <property type="match status" value="1"/>
</dbReference>
<name>A0AB33JTI0_9ACTN</name>
<dbReference type="RefSeq" id="WP_407987314.1">
    <property type="nucleotide sequence ID" value="NZ_AP035881.2"/>
</dbReference>
<protein>
    <submittedName>
        <fullName evidence="2">GNAT family protein</fullName>
    </submittedName>
</protein>
<dbReference type="EMBL" id="AP035881">
    <property type="protein sequence ID" value="BFP44741.1"/>
    <property type="molecule type" value="Genomic_DNA"/>
</dbReference>
<dbReference type="GO" id="GO:1990189">
    <property type="term" value="F:protein N-terminal-serine acetyltransferase activity"/>
    <property type="evidence" value="ECO:0007669"/>
    <property type="project" value="TreeGrafter"/>
</dbReference>
<evidence type="ECO:0000313" key="2">
    <source>
        <dbReference type="EMBL" id="BFP44741.1"/>
    </source>
</evidence>
<dbReference type="Pfam" id="PF13302">
    <property type="entry name" value="Acetyltransf_3"/>
    <property type="match status" value="1"/>
</dbReference>